<evidence type="ECO:0000256" key="3">
    <source>
        <dbReference type="SAM" id="SignalP"/>
    </source>
</evidence>
<evidence type="ECO:0000313" key="4">
    <source>
        <dbReference type="EMBL" id="EPQ57774.1"/>
    </source>
</evidence>
<gene>
    <name evidence="4" type="ORF">GLOTRDRAFT_126265</name>
</gene>
<feature type="chain" id="PRO_5004556616" description="Transmembrane protein" evidence="3">
    <location>
        <begin position="23"/>
        <end position="110"/>
    </location>
</feature>
<dbReference type="KEGG" id="gtr:GLOTRDRAFT_126265"/>
<keyword evidence="2" id="KW-1133">Transmembrane helix</keyword>
<feature type="signal peptide" evidence="3">
    <location>
        <begin position="1"/>
        <end position="22"/>
    </location>
</feature>
<dbReference type="GeneID" id="19301366"/>
<evidence type="ECO:0008006" key="6">
    <source>
        <dbReference type="Google" id="ProtNLM"/>
    </source>
</evidence>
<dbReference type="RefSeq" id="XP_007863133.1">
    <property type="nucleotide sequence ID" value="XM_007864942.1"/>
</dbReference>
<name>S7RWP5_GLOTA</name>
<evidence type="ECO:0000256" key="1">
    <source>
        <dbReference type="SAM" id="MobiDB-lite"/>
    </source>
</evidence>
<dbReference type="AlphaFoldDB" id="S7RWP5"/>
<keyword evidence="2" id="KW-0812">Transmembrane</keyword>
<accession>S7RWP5</accession>
<dbReference type="HOGENOM" id="CLU_2171345_0_0_1"/>
<keyword evidence="2" id="KW-0472">Membrane</keyword>
<keyword evidence="5" id="KW-1185">Reference proteome</keyword>
<evidence type="ECO:0000313" key="5">
    <source>
        <dbReference type="Proteomes" id="UP000030669"/>
    </source>
</evidence>
<sequence>MDSAMQAVAMLISFALVMPALAAESDSYPNPDAPVAHESHGALIAIVVVFVLVVVAAAATIAFVKIRQRRRRIANPTGTQPQIVQLERRDSDSSSIPPMKQLEPAVLPPV</sequence>
<dbReference type="Proteomes" id="UP000030669">
    <property type="component" value="Unassembled WGS sequence"/>
</dbReference>
<reference evidence="4 5" key="1">
    <citation type="journal article" date="2012" name="Science">
        <title>The Paleozoic origin of enzymatic lignin decomposition reconstructed from 31 fungal genomes.</title>
        <authorList>
            <person name="Floudas D."/>
            <person name="Binder M."/>
            <person name="Riley R."/>
            <person name="Barry K."/>
            <person name="Blanchette R.A."/>
            <person name="Henrissat B."/>
            <person name="Martinez A.T."/>
            <person name="Otillar R."/>
            <person name="Spatafora J.W."/>
            <person name="Yadav J.S."/>
            <person name="Aerts A."/>
            <person name="Benoit I."/>
            <person name="Boyd A."/>
            <person name="Carlson A."/>
            <person name="Copeland A."/>
            <person name="Coutinho P.M."/>
            <person name="de Vries R.P."/>
            <person name="Ferreira P."/>
            <person name="Findley K."/>
            <person name="Foster B."/>
            <person name="Gaskell J."/>
            <person name="Glotzer D."/>
            <person name="Gorecki P."/>
            <person name="Heitman J."/>
            <person name="Hesse C."/>
            <person name="Hori C."/>
            <person name="Igarashi K."/>
            <person name="Jurgens J.A."/>
            <person name="Kallen N."/>
            <person name="Kersten P."/>
            <person name="Kohler A."/>
            <person name="Kuees U."/>
            <person name="Kumar T.K.A."/>
            <person name="Kuo A."/>
            <person name="LaButti K."/>
            <person name="Larrondo L.F."/>
            <person name="Lindquist E."/>
            <person name="Ling A."/>
            <person name="Lombard V."/>
            <person name="Lucas S."/>
            <person name="Lundell T."/>
            <person name="Martin R."/>
            <person name="McLaughlin D.J."/>
            <person name="Morgenstern I."/>
            <person name="Morin E."/>
            <person name="Murat C."/>
            <person name="Nagy L.G."/>
            <person name="Nolan M."/>
            <person name="Ohm R.A."/>
            <person name="Patyshakuliyeva A."/>
            <person name="Rokas A."/>
            <person name="Ruiz-Duenas F.J."/>
            <person name="Sabat G."/>
            <person name="Salamov A."/>
            <person name="Samejima M."/>
            <person name="Schmutz J."/>
            <person name="Slot J.C."/>
            <person name="St John F."/>
            <person name="Stenlid J."/>
            <person name="Sun H."/>
            <person name="Sun S."/>
            <person name="Syed K."/>
            <person name="Tsang A."/>
            <person name="Wiebenga A."/>
            <person name="Young D."/>
            <person name="Pisabarro A."/>
            <person name="Eastwood D.C."/>
            <person name="Martin F."/>
            <person name="Cullen D."/>
            <person name="Grigoriev I.V."/>
            <person name="Hibbett D.S."/>
        </authorList>
    </citation>
    <scope>NUCLEOTIDE SEQUENCE [LARGE SCALE GENOMIC DNA]</scope>
    <source>
        <strain evidence="4 5">ATCC 11539</strain>
    </source>
</reference>
<feature type="transmembrane region" description="Helical" evidence="2">
    <location>
        <begin position="41"/>
        <end position="64"/>
    </location>
</feature>
<organism evidence="4 5">
    <name type="scientific">Gloeophyllum trabeum (strain ATCC 11539 / FP-39264 / Madison 617)</name>
    <name type="common">Brown rot fungus</name>
    <dbReference type="NCBI Taxonomy" id="670483"/>
    <lineage>
        <taxon>Eukaryota</taxon>
        <taxon>Fungi</taxon>
        <taxon>Dikarya</taxon>
        <taxon>Basidiomycota</taxon>
        <taxon>Agaricomycotina</taxon>
        <taxon>Agaricomycetes</taxon>
        <taxon>Gloeophyllales</taxon>
        <taxon>Gloeophyllaceae</taxon>
        <taxon>Gloeophyllum</taxon>
    </lineage>
</organism>
<evidence type="ECO:0000256" key="2">
    <source>
        <dbReference type="SAM" id="Phobius"/>
    </source>
</evidence>
<keyword evidence="3" id="KW-0732">Signal</keyword>
<feature type="region of interest" description="Disordered" evidence="1">
    <location>
        <begin position="77"/>
        <end position="110"/>
    </location>
</feature>
<proteinExistence type="predicted"/>
<protein>
    <recommendedName>
        <fullName evidence="6">Transmembrane protein</fullName>
    </recommendedName>
</protein>
<dbReference type="EMBL" id="KB469298">
    <property type="protein sequence ID" value="EPQ57774.1"/>
    <property type="molecule type" value="Genomic_DNA"/>
</dbReference>